<dbReference type="EMBL" id="DYTS01000126">
    <property type="protein sequence ID" value="HJH18510.1"/>
    <property type="molecule type" value="Genomic_DNA"/>
</dbReference>
<reference evidence="1" key="1">
    <citation type="journal article" date="2021" name="PeerJ">
        <title>Extensive microbial diversity within the chicken gut microbiome revealed by metagenomics and culture.</title>
        <authorList>
            <person name="Gilroy R."/>
            <person name="Ravi A."/>
            <person name="Getino M."/>
            <person name="Pursley I."/>
            <person name="Horton D.L."/>
            <person name="Alikhan N.F."/>
            <person name="Baker D."/>
            <person name="Gharbi K."/>
            <person name="Hall N."/>
            <person name="Watson M."/>
            <person name="Adriaenssens E.M."/>
            <person name="Foster-Nyarko E."/>
            <person name="Jarju S."/>
            <person name="Secka A."/>
            <person name="Antonio M."/>
            <person name="Oren A."/>
            <person name="Chaudhuri R.R."/>
            <person name="La Ragione R."/>
            <person name="Hildebrand F."/>
            <person name="Pallen M.J."/>
        </authorList>
    </citation>
    <scope>NUCLEOTIDE SEQUENCE</scope>
    <source>
        <strain evidence="1">ChiSjej2B20-17149</strain>
    </source>
</reference>
<dbReference type="Proteomes" id="UP000752172">
    <property type="component" value="Unassembled WGS sequence"/>
</dbReference>
<protein>
    <submittedName>
        <fullName evidence="1">Uncharacterized protein</fullName>
    </submittedName>
</protein>
<gene>
    <name evidence="1" type="ORF">K8W20_07340</name>
</gene>
<sequence length="137" mass="15262">MNSPNKITGFLKEANQSFDSHNILHLNTFPGTKNTTLAFIQDSHFIAFEIDKNFAVGTYELPYSEEEGNVQVIYNVPNPNGGSYQYPATSGTFEIVNNENNILDAKFAFVAANADDPNDIITVERGVYYINNFNAPE</sequence>
<reference evidence="1" key="2">
    <citation type="submission" date="2021-09" db="EMBL/GenBank/DDBJ databases">
        <authorList>
            <person name="Gilroy R."/>
        </authorList>
    </citation>
    <scope>NUCLEOTIDE SEQUENCE</scope>
    <source>
        <strain evidence="1">ChiSjej2B20-17149</strain>
    </source>
</reference>
<proteinExistence type="predicted"/>
<name>A0A921T7W1_9PSED</name>
<accession>A0A921T7W1</accession>
<comment type="caution">
    <text evidence="1">The sequence shown here is derived from an EMBL/GenBank/DDBJ whole genome shotgun (WGS) entry which is preliminary data.</text>
</comment>
<evidence type="ECO:0000313" key="2">
    <source>
        <dbReference type="Proteomes" id="UP000752172"/>
    </source>
</evidence>
<organism evidence="1 2">
    <name type="scientific">Pseudomonas lactis</name>
    <dbReference type="NCBI Taxonomy" id="1615674"/>
    <lineage>
        <taxon>Bacteria</taxon>
        <taxon>Pseudomonadati</taxon>
        <taxon>Pseudomonadota</taxon>
        <taxon>Gammaproteobacteria</taxon>
        <taxon>Pseudomonadales</taxon>
        <taxon>Pseudomonadaceae</taxon>
        <taxon>Pseudomonas</taxon>
    </lineage>
</organism>
<dbReference type="AlphaFoldDB" id="A0A921T7W1"/>
<dbReference type="RefSeq" id="WP_278916367.1">
    <property type="nucleotide sequence ID" value="NZ_DYTS01000126.1"/>
</dbReference>
<evidence type="ECO:0000313" key="1">
    <source>
        <dbReference type="EMBL" id="HJH18510.1"/>
    </source>
</evidence>